<comment type="caution">
    <text evidence="3">The sequence shown here is derived from an EMBL/GenBank/DDBJ whole genome shotgun (WGS) entry which is preliminary data.</text>
</comment>
<gene>
    <name evidence="3" type="ORF">GT747_06590</name>
</gene>
<protein>
    <recommendedName>
        <fullName evidence="2">Cyclophilin-like domain-containing protein</fullName>
    </recommendedName>
</protein>
<dbReference type="InterPro" id="IPR041183">
    <property type="entry name" value="Cyclophilin-like"/>
</dbReference>
<dbReference type="Pfam" id="PF18050">
    <property type="entry name" value="Cyclophil_like2"/>
    <property type="match status" value="1"/>
</dbReference>
<feature type="domain" description="Cyclophilin-like" evidence="2">
    <location>
        <begin position="27"/>
        <end position="132"/>
    </location>
</feature>
<dbReference type="Gene3D" id="2.40.100.20">
    <property type="match status" value="1"/>
</dbReference>
<name>A0ABW9WUL7_9FIRM</name>
<accession>A0ABW9WUL7</accession>
<organism evidence="3 4">
    <name type="scientific">Bittarella massiliensis</name>
    <name type="common">ex Durand et al. 2017</name>
    <dbReference type="NCBI Taxonomy" id="1720313"/>
    <lineage>
        <taxon>Bacteria</taxon>
        <taxon>Bacillati</taxon>
        <taxon>Bacillota</taxon>
        <taxon>Clostridia</taxon>
        <taxon>Eubacteriales</taxon>
        <taxon>Oscillospiraceae</taxon>
        <taxon>Bittarella (ex Durand et al. 2017)</taxon>
    </lineage>
</organism>
<feature type="region of interest" description="Disordered" evidence="1">
    <location>
        <begin position="1"/>
        <end position="23"/>
    </location>
</feature>
<reference evidence="3 4" key="1">
    <citation type="journal article" date="2019" name="Nat. Med.">
        <title>A library of human gut bacterial isolates paired with longitudinal multiomics data enables mechanistic microbiome research.</title>
        <authorList>
            <person name="Poyet M."/>
            <person name="Groussin M."/>
            <person name="Gibbons S.M."/>
            <person name="Avila-Pacheco J."/>
            <person name="Jiang X."/>
            <person name="Kearney S.M."/>
            <person name="Perrotta A.R."/>
            <person name="Berdy B."/>
            <person name="Zhao S."/>
            <person name="Lieberman T.D."/>
            <person name="Swanson P.K."/>
            <person name="Smith M."/>
            <person name="Roesemann S."/>
            <person name="Alexander J.E."/>
            <person name="Rich S.A."/>
            <person name="Livny J."/>
            <person name="Vlamakis H."/>
            <person name="Clish C."/>
            <person name="Bullock K."/>
            <person name="Deik A."/>
            <person name="Scott J."/>
            <person name="Pierce K.A."/>
            <person name="Xavier R.J."/>
            <person name="Alm E.J."/>
        </authorList>
    </citation>
    <scope>NUCLEOTIDE SEQUENCE [LARGE SCALE GENOMIC DNA]</scope>
    <source>
        <strain evidence="3 4">BIOML-A2</strain>
    </source>
</reference>
<dbReference type="SUPFAM" id="SSF50891">
    <property type="entry name" value="Cyclophilin-like"/>
    <property type="match status" value="1"/>
</dbReference>
<dbReference type="EMBL" id="WWVX01000003">
    <property type="protein sequence ID" value="MZL69434.1"/>
    <property type="molecule type" value="Genomic_DNA"/>
</dbReference>
<evidence type="ECO:0000256" key="1">
    <source>
        <dbReference type="SAM" id="MobiDB-lite"/>
    </source>
</evidence>
<dbReference type="InterPro" id="IPR029000">
    <property type="entry name" value="Cyclophilin-like_dom_sf"/>
</dbReference>
<evidence type="ECO:0000313" key="3">
    <source>
        <dbReference type="EMBL" id="MZL69434.1"/>
    </source>
</evidence>
<dbReference type="Proteomes" id="UP000474718">
    <property type="component" value="Unassembled WGS sequence"/>
</dbReference>
<evidence type="ECO:0000259" key="2">
    <source>
        <dbReference type="Pfam" id="PF18050"/>
    </source>
</evidence>
<proteinExistence type="predicted"/>
<evidence type="ECO:0000313" key="4">
    <source>
        <dbReference type="Proteomes" id="UP000474718"/>
    </source>
</evidence>
<sequence>MSPAGAPSAEVAPQAEGEEQPTRIAVRADGREIVYELGQSAAAQGLCDQLPLTVEVEDFSTNEKIFYPPQELEVADAPLAEGGRGVLAYYAPWGDVVLFYGPFDGSGQLYELGRAVSGEGDIEALSGSVTISVWGEERGEH</sequence>
<keyword evidence="4" id="KW-1185">Reference proteome</keyword>